<proteinExistence type="inferred from homology"/>
<dbReference type="GO" id="GO:0005524">
    <property type="term" value="F:ATP binding"/>
    <property type="evidence" value="ECO:0007669"/>
    <property type="project" value="UniProtKB-UniRule"/>
</dbReference>
<evidence type="ECO:0000256" key="9">
    <source>
        <dbReference type="ARBA" id="ARBA00023235"/>
    </source>
</evidence>
<evidence type="ECO:0000256" key="14">
    <source>
        <dbReference type="SAM" id="MobiDB-lite"/>
    </source>
</evidence>
<dbReference type="NCBIfam" id="TIGR00665">
    <property type="entry name" value="DnaB"/>
    <property type="match status" value="1"/>
</dbReference>
<dbReference type="Gene3D" id="3.40.50.300">
    <property type="entry name" value="P-loop containing nucleotide triphosphate hydrolases"/>
    <property type="match status" value="1"/>
</dbReference>
<evidence type="ECO:0000256" key="11">
    <source>
        <dbReference type="ARBA" id="ARBA00048954"/>
    </source>
</evidence>
<dbReference type="AlphaFoldDB" id="A0A370KC18"/>
<dbReference type="Pfam" id="PF00772">
    <property type="entry name" value="DnaB"/>
    <property type="match status" value="1"/>
</dbReference>
<dbReference type="InterPro" id="IPR007692">
    <property type="entry name" value="DNA_helicase_DnaB"/>
</dbReference>
<evidence type="ECO:0000259" key="15">
    <source>
        <dbReference type="PROSITE" id="PS51199"/>
    </source>
</evidence>
<evidence type="ECO:0000256" key="6">
    <source>
        <dbReference type="ARBA" id="ARBA00022806"/>
    </source>
</evidence>
<dbReference type="GO" id="GO:0006269">
    <property type="term" value="P:DNA replication, synthesis of primer"/>
    <property type="evidence" value="ECO:0007669"/>
    <property type="project" value="UniProtKB-UniRule"/>
</dbReference>
<gene>
    <name evidence="16" type="ORF">DVT68_03995</name>
</gene>
<evidence type="ECO:0000256" key="13">
    <source>
        <dbReference type="RuleBase" id="RU362085"/>
    </source>
</evidence>
<keyword evidence="17" id="KW-1185">Reference proteome</keyword>
<dbReference type="RefSeq" id="WP_114823727.1">
    <property type="nucleotide sequence ID" value="NZ_QQSY01000001.1"/>
</dbReference>
<dbReference type="GO" id="GO:0042802">
    <property type="term" value="F:identical protein binding"/>
    <property type="evidence" value="ECO:0007669"/>
    <property type="project" value="UniProtKB-ARBA"/>
</dbReference>
<evidence type="ECO:0000256" key="4">
    <source>
        <dbReference type="ARBA" id="ARBA00022741"/>
    </source>
</evidence>
<comment type="catalytic activity">
    <reaction evidence="11 13">
        <text>ATP + H2O = ADP + phosphate + H(+)</text>
        <dbReference type="Rhea" id="RHEA:13065"/>
        <dbReference type="ChEBI" id="CHEBI:15377"/>
        <dbReference type="ChEBI" id="CHEBI:15378"/>
        <dbReference type="ChEBI" id="CHEBI:30616"/>
        <dbReference type="ChEBI" id="CHEBI:43474"/>
        <dbReference type="ChEBI" id="CHEBI:456216"/>
        <dbReference type="EC" id="5.6.2.3"/>
    </reaction>
</comment>
<dbReference type="SUPFAM" id="SSF48024">
    <property type="entry name" value="N-terminal domain of DnaB helicase"/>
    <property type="match status" value="1"/>
</dbReference>
<dbReference type="InterPro" id="IPR036185">
    <property type="entry name" value="DNA_heli_DnaB-like_N_sf"/>
</dbReference>
<dbReference type="InterPro" id="IPR027417">
    <property type="entry name" value="P-loop_NTPase"/>
</dbReference>
<feature type="domain" description="SF4 helicase" evidence="15">
    <location>
        <begin position="209"/>
        <end position="475"/>
    </location>
</feature>
<evidence type="ECO:0000256" key="8">
    <source>
        <dbReference type="ARBA" id="ARBA00023125"/>
    </source>
</evidence>
<feature type="region of interest" description="Disordered" evidence="14">
    <location>
        <begin position="1"/>
        <end position="36"/>
    </location>
</feature>
<evidence type="ECO:0000256" key="7">
    <source>
        <dbReference type="ARBA" id="ARBA00022840"/>
    </source>
</evidence>
<dbReference type="Proteomes" id="UP000254711">
    <property type="component" value="Unassembled WGS sequence"/>
</dbReference>
<keyword evidence="2 13" id="KW-0639">Primosome</keyword>
<keyword evidence="9" id="KW-0413">Isomerase</keyword>
<accession>A0A370KC18</accession>
<dbReference type="InterPro" id="IPR007693">
    <property type="entry name" value="DNA_helicase_DnaB-like_N"/>
</dbReference>
<comment type="function">
    <text evidence="10 13">The main replicative DNA helicase, it participates in initiation and elongation during chromosome replication. Travels ahead of the DNA replisome, separating dsDNA into templates for DNA synthesis. A processive ATP-dependent 5'-3' DNA helicase it has DNA-dependent ATPase activity.</text>
</comment>
<evidence type="ECO:0000313" key="17">
    <source>
        <dbReference type="Proteomes" id="UP000254711"/>
    </source>
</evidence>
<protein>
    <recommendedName>
        <fullName evidence="12 13">Replicative DNA helicase</fullName>
        <ecNumber evidence="12 13">5.6.2.3</ecNumber>
    </recommendedName>
</protein>
<evidence type="ECO:0000256" key="2">
    <source>
        <dbReference type="ARBA" id="ARBA00022515"/>
    </source>
</evidence>
<dbReference type="GO" id="GO:0016887">
    <property type="term" value="F:ATP hydrolysis activity"/>
    <property type="evidence" value="ECO:0007669"/>
    <property type="project" value="RHEA"/>
</dbReference>
<keyword evidence="6 13" id="KW-0347">Helicase</keyword>
<evidence type="ECO:0000256" key="1">
    <source>
        <dbReference type="ARBA" id="ARBA00008428"/>
    </source>
</evidence>
<comment type="caution">
    <text evidence="16">The sequence shown here is derived from an EMBL/GenBank/DDBJ whole genome shotgun (WGS) entry which is preliminary data.</text>
</comment>
<evidence type="ECO:0000256" key="5">
    <source>
        <dbReference type="ARBA" id="ARBA00022801"/>
    </source>
</evidence>
<dbReference type="PROSITE" id="PS51199">
    <property type="entry name" value="SF4_HELICASE"/>
    <property type="match status" value="1"/>
</dbReference>
<dbReference type="InterPro" id="IPR019889">
    <property type="entry name" value="DNA_helicase_DnaB-like_phg"/>
</dbReference>
<keyword evidence="5 13" id="KW-0378">Hydrolase</keyword>
<dbReference type="GO" id="GO:0003677">
    <property type="term" value="F:DNA binding"/>
    <property type="evidence" value="ECO:0007669"/>
    <property type="project" value="UniProtKB-UniRule"/>
</dbReference>
<name>A0A370KC18_9GAMM</name>
<keyword evidence="4 13" id="KW-0547">Nucleotide-binding</keyword>
<dbReference type="GO" id="GO:1990077">
    <property type="term" value="C:primosome complex"/>
    <property type="evidence" value="ECO:0007669"/>
    <property type="project" value="UniProtKB-UniRule"/>
</dbReference>
<comment type="similarity">
    <text evidence="1 13">Belongs to the helicase family. DnaB subfamily.</text>
</comment>
<organism evidence="16 17">
    <name type="scientific">Dyella solisilvae</name>
    <dbReference type="NCBI Taxonomy" id="1920168"/>
    <lineage>
        <taxon>Bacteria</taxon>
        <taxon>Pseudomonadati</taxon>
        <taxon>Pseudomonadota</taxon>
        <taxon>Gammaproteobacteria</taxon>
        <taxon>Lysobacterales</taxon>
        <taxon>Rhodanobacteraceae</taxon>
        <taxon>Dyella</taxon>
    </lineage>
</organism>
<dbReference type="NCBIfam" id="NF004384">
    <property type="entry name" value="PRK05748.1"/>
    <property type="match status" value="1"/>
</dbReference>
<evidence type="ECO:0000313" key="16">
    <source>
        <dbReference type="EMBL" id="RDI99997.1"/>
    </source>
</evidence>
<sequence>MSFVPDPSDRTERSERRGRGGRSERKPAPGLDALRVPPHSIDAEQAVLGGLMLSPDSLDKVADRLGEHDFYRRDHRLIWRAITELAAKGMPCDAVTLGDWFEANGLAEMVGGAAYLIELANTTPSAANIAAYAEIVREKSVLRMLIDAGTGITEDGYLPEGKSVQEVLERAEQAVFKIAESGARGKKDTVSMREAVKDAFRILSERFENKGQLTGVSTGFSDLDELTSGLQPSDLIIVAARPSMGKTAFSVNMAEAVAMRGKKAVAIFSMEMSASQLAFRMISSVGRIHAQHLRNGDLAEEDWPRVTNAIALLSEAKIFIDDTPGLSPVEMRSRARRLHREHGGLGLIVIDYLQLMQVPGMKENRATEISEISRSLKGLAKELNCPVIALSQLNRSLEQRADKRPMMSDLRESGAIEQDADVIMFIYRDEYYNKESPDKGLAEIIIGKQRNGPTDTVKLTFLGHYTKFENYAPDSFVGAFE</sequence>
<dbReference type="PANTHER" id="PTHR30153:SF2">
    <property type="entry name" value="REPLICATIVE DNA HELICASE"/>
    <property type="match status" value="1"/>
</dbReference>
<dbReference type="FunFam" id="1.10.860.10:FF:000001">
    <property type="entry name" value="Replicative DNA helicase"/>
    <property type="match status" value="1"/>
</dbReference>
<dbReference type="EMBL" id="QQSY01000001">
    <property type="protein sequence ID" value="RDI99997.1"/>
    <property type="molecule type" value="Genomic_DNA"/>
</dbReference>
<keyword evidence="3 13" id="KW-0235">DNA replication</keyword>
<dbReference type="NCBIfam" id="NF006443">
    <property type="entry name" value="PRK08760.1"/>
    <property type="match status" value="1"/>
</dbReference>
<keyword evidence="7 13" id="KW-0067">ATP-binding</keyword>
<dbReference type="OrthoDB" id="9773982at2"/>
<dbReference type="GO" id="GO:0043139">
    <property type="term" value="F:5'-3' DNA helicase activity"/>
    <property type="evidence" value="ECO:0007669"/>
    <property type="project" value="UniProtKB-EC"/>
</dbReference>
<dbReference type="CDD" id="cd00984">
    <property type="entry name" value="DnaB_C"/>
    <property type="match status" value="1"/>
</dbReference>
<reference evidence="16 17" key="1">
    <citation type="submission" date="2018-07" db="EMBL/GenBank/DDBJ databases">
        <title>Dyella solisilvae sp. nov., isolated from the pine and broad-leaved mixed forest soil.</title>
        <authorList>
            <person name="Gao Z."/>
            <person name="Qiu L."/>
        </authorList>
    </citation>
    <scope>NUCLEOTIDE SEQUENCE [LARGE SCALE GENOMIC DNA]</scope>
    <source>
        <strain evidence="16 17">DHG54</strain>
    </source>
</reference>
<dbReference type="Pfam" id="PF03796">
    <property type="entry name" value="DnaB_C"/>
    <property type="match status" value="1"/>
</dbReference>
<evidence type="ECO:0000256" key="12">
    <source>
        <dbReference type="NCBIfam" id="TIGR00665"/>
    </source>
</evidence>
<evidence type="ECO:0000256" key="3">
    <source>
        <dbReference type="ARBA" id="ARBA00022705"/>
    </source>
</evidence>
<evidence type="ECO:0000256" key="10">
    <source>
        <dbReference type="ARBA" id="ARBA00044932"/>
    </source>
</evidence>
<dbReference type="InterPro" id="IPR007694">
    <property type="entry name" value="DNA_helicase_DnaB-like_C"/>
</dbReference>
<keyword evidence="8 13" id="KW-0238">DNA-binding</keyword>
<dbReference type="FunFam" id="3.40.50.300:FF:000076">
    <property type="entry name" value="Replicative DNA helicase"/>
    <property type="match status" value="1"/>
</dbReference>
<dbReference type="GO" id="GO:0005829">
    <property type="term" value="C:cytosol"/>
    <property type="evidence" value="ECO:0007669"/>
    <property type="project" value="TreeGrafter"/>
</dbReference>
<dbReference type="InterPro" id="IPR016136">
    <property type="entry name" value="DNA_helicase_N/primase_C"/>
</dbReference>
<dbReference type="PANTHER" id="PTHR30153">
    <property type="entry name" value="REPLICATIVE DNA HELICASE DNAB"/>
    <property type="match status" value="1"/>
</dbReference>
<dbReference type="SUPFAM" id="SSF52540">
    <property type="entry name" value="P-loop containing nucleoside triphosphate hydrolases"/>
    <property type="match status" value="1"/>
</dbReference>
<feature type="compositionally biased region" description="Basic and acidic residues" evidence="14">
    <location>
        <begin position="7"/>
        <end position="27"/>
    </location>
</feature>
<dbReference type="Gene3D" id="1.10.860.10">
    <property type="entry name" value="DNAb Helicase, Chain A"/>
    <property type="match status" value="1"/>
</dbReference>
<dbReference type="EC" id="5.6.2.3" evidence="12 13"/>
<dbReference type="NCBIfam" id="TIGR03600">
    <property type="entry name" value="phage_DnaB"/>
    <property type="match status" value="1"/>
</dbReference>